<accession>A0A1M5JZC8</accession>
<name>A0A1M5JZC8_9FLAO</name>
<dbReference type="Proteomes" id="UP000184532">
    <property type="component" value="Unassembled WGS sequence"/>
</dbReference>
<sequence>MKKSNLSLILVFRLQVTLLAIPVLISGFQCHAQSSQNEVSMVNLDKDNDMTLEGNTKIVSQFSNLPLVEPTIAAHPSDENILAAAAMVVTDVNKPYQSCRLSSFISLDGGKKWEETAHDYWGYDPWIAMSENGKTIMSWLGTPGNFQHSFPLNVFTSNNGGVSWLPKVQLFKGKGHGHDGTKLVGLKKTFYLTTVRFNANMGADVVLYESNGGPFNEVGVISGEGKRLNFCEPAILTNGHVVVPSLHYNGKVWAHIYNPKDKSISKAHEVSQNPKVGRGYARMAADTGLNSAFKDNVYFVRAVADGKSSKGVWLNTSTNGGRSWSIEKRIDLFENPRQSKANVASIAVNKNGVIGISWVDAQHDTGQLAYDVYFTISKDGGKSFQRPLRVTPVSSNPRTTKNADVANKFIGGGHYLGLTSRADNNFQLLWSDSRQGFFQLQTATIKIKQRELDVE</sequence>
<dbReference type="CDD" id="cd15482">
    <property type="entry name" value="Sialidase_non-viral"/>
    <property type="match status" value="2"/>
</dbReference>
<dbReference type="Gene3D" id="2.120.10.10">
    <property type="match status" value="1"/>
</dbReference>
<gene>
    <name evidence="1" type="ORF">SAMN04488116_1289</name>
</gene>
<evidence type="ECO:0008006" key="3">
    <source>
        <dbReference type="Google" id="ProtNLM"/>
    </source>
</evidence>
<evidence type="ECO:0000313" key="2">
    <source>
        <dbReference type="Proteomes" id="UP000184532"/>
    </source>
</evidence>
<organism evidence="1 2">
    <name type="scientific">Flagellimonas flava</name>
    <dbReference type="NCBI Taxonomy" id="570519"/>
    <lineage>
        <taxon>Bacteria</taxon>
        <taxon>Pseudomonadati</taxon>
        <taxon>Bacteroidota</taxon>
        <taxon>Flavobacteriia</taxon>
        <taxon>Flavobacteriales</taxon>
        <taxon>Flavobacteriaceae</taxon>
        <taxon>Flagellimonas</taxon>
    </lineage>
</organism>
<dbReference type="AlphaFoldDB" id="A0A1M5JZC8"/>
<evidence type="ECO:0000313" key="1">
    <source>
        <dbReference type="EMBL" id="SHG45599.1"/>
    </source>
</evidence>
<reference evidence="2" key="1">
    <citation type="submission" date="2016-11" db="EMBL/GenBank/DDBJ databases">
        <authorList>
            <person name="Varghese N."/>
            <person name="Submissions S."/>
        </authorList>
    </citation>
    <scope>NUCLEOTIDE SEQUENCE [LARGE SCALE GENOMIC DNA]</scope>
    <source>
        <strain evidence="2">DSM 22638</strain>
    </source>
</reference>
<dbReference type="OrthoDB" id="9757809at2"/>
<keyword evidence="2" id="KW-1185">Reference proteome</keyword>
<dbReference type="SUPFAM" id="SSF50939">
    <property type="entry name" value="Sialidases"/>
    <property type="match status" value="1"/>
</dbReference>
<proteinExistence type="predicted"/>
<dbReference type="InterPro" id="IPR036278">
    <property type="entry name" value="Sialidase_sf"/>
</dbReference>
<dbReference type="STRING" id="570519.SAMN04488116_1289"/>
<dbReference type="EMBL" id="FQWL01000002">
    <property type="protein sequence ID" value="SHG45599.1"/>
    <property type="molecule type" value="Genomic_DNA"/>
</dbReference>
<dbReference type="RefSeq" id="WP_073177454.1">
    <property type="nucleotide sequence ID" value="NZ_FQWL01000002.1"/>
</dbReference>
<protein>
    <recommendedName>
        <fullName evidence="3">BNR repeat-like domain-containing protein</fullName>
    </recommendedName>
</protein>